<sequence>MATSAKVVFPVVVLAVCCVAMSRRVMLDYDDLQMTKGVPACGGRCNSTSFCQCQKHSEYCRKGRCVPVPLGLDFIFRNIPCPSVYKSFCVTDTDCPCKTKRLVCEENECVKSKIA</sequence>
<evidence type="ECO:0000313" key="2">
    <source>
        <dbReference type="EMBL" id="CAH3016286.1"/>
    </source>
</evidence>
<feature type="signal peptide" evidence="1">
    <location>
        <begin position="1"/>
        <end position="22"/>
    </location>
</feature>
<dbReference type="Proteomes" id="UP001159427">
    <property type="component" value="Unassembled WGS sequence"/>
</dbReference>
<evidence type="ECO:0000256" key="1">
    <source>
        <dbReference type="SAM" id="SignalP"/>
    </source>
</evidence>
<protein>
    <submittedName>
        <fullName evidence="2">Uncharacterized protein</fullName>
    </submittedName>
</protein>
<evidence type="ECO:0000313" key="3">
    <source>
        <dbReference type="Proteomes" id="UP001159427"/>
    </source>
</evidence>
<feature type="chain" id="PRO_5047401601" evidence="1">
    <location>
        <begin position="23"/>
        <end position="115"/>
    </location>
</feature>
<proteinExistence type="predicted"/>
<comment type="caution">
    <text evidence="2">The sequence shown here is derived from an EMBL/GenBank/DDBJ whole genome shotgun (WGS) entry which is preliminary data.</text>
</comment>
<keyword evidence="1" id="KW-0732">Signal</keyword>
<keyword evidence="3" id="KW-1185">Reference proteome</keyword>
<reference evidence="2 3" key="1">
    <citation type="submission" date="2022-05" db="EMBL/GenBank/DDBJ databases">
        <authorList>
            <consortium name="Genoscope - CEA"/>
            <person name="William W."/>
        </authorList>
    </citation>
    <scope>NUCLEOTIDE SEQUENCE [LARGE SCALE GENOMIC DNA]</scope>
</reference>
<gene>
    <name evidence="2" type="ORF">PEVE_00027594</name>
</gene>
<organism evidence="2 3">
    <name type="scientific">Porites evermanni</name>
    <dbReference type="NCBI Taxonomy" id="104178"/>
    <lineage>
        <taxon>Eukaryota</taxon>
        <taxon>Metazoa</taxon>
        <taxon>Cnidaria</taxon>
        <taxon>Anthozoa</taxon>
        <taxon>Hexacorallia</taxon>
        <taxon>Scleractinia</taxon>
        <taxon>Fungiina</taxon>
        <taxon>Poritidae</taxon>
        <taxon>Porites</taxon>
    </lineage>
</organism>
<accession>A0ABN8LLB4</accession>
<dbReference type="EMBL" id="CALNXI010000038">
    <property type="protein sequence ID" value="CAH3016286.1"/>
    <property type="molecule type" value="Genomic_DNA"/>
</dbReference>
<name>A0ABN8LLB4_9CNID</name>